<gene>
    <name evidence="5" type="ORF">N8I77_004872</name>
</gene>
<comment type="caution">
    <text evidence="5">The sequence shown here is derived from an EMBL/GenBank/DDBJ whole genome shotgun (WGS) entry which is preliminary data.</text>
</comment>
<name>A0AAD9SN06_PHOAM</name>
<dbReference type="Gene3D" id="3.40.50.10810">
    <property type="entry name" value="Tandem AAA-ATPase domain"/>
    <property type="match status" value="1"/>
</dbReference>
<dbReference type="InterPro" id="IPR000330">
    <property type="entry name" value="SNF2_N"/>
</dbReference>
<dbReference type="InterPro" id="IPR050628">
    <property type="entry name" value="SNF2_RAD54_helicase_TF"/>
</dbReference>
<dbReference type="CDD" id="cd18008">
    <property type="entry name" value="DEXDc_SHPRH-like"/>
    <property type="match status" value="1"/>
</dbReference>
<evidence type="ECO:0000313" key="5">
    <source>
        <dbReference type="EMBL" id="KAK2611539.1"/>
    </source>
</evidence>
<dbReference type="InterPro" id="IPR027417">
    <property type="entry name" value="P-loop_NTPase"/>
</dbReference>
<dbReference type="SMART" id="SM00487">
    <property type="entry name" value="DEXDc"/>
    <property type="match status" value="1"/>
</dbReference>
<sequence length="636" mass="72131">MHHPLYNAAPKRYNFYHKLEGAQPRCLFLFFFFFLVCRDPFLNLQTDIRRTESIFGQTNRAERKTAKMAFAMCGSHEICYGTLYDALAKPVGNTTVLRNTASTQMSSSYASFHLQHMGGVVKLCSEDGVKFAILDAQTTSKLQVVDQIAETRSEAVVELRSIVKRKSKSREPFNLTVNIFGPRNAADEVSLALSRISVFLQHPQALDSHIDYHNPDILVFPGDEPVMRKYIGVGTSAWKHDHLTRDIEDIFGSLGQEVAPEEDELCPIDGLRSALTKHQQDGMRFILKREDDTFCKYLSARICTTAGIQHSQYEEGRAVLGGMIADVMGLGKTLTTLVSILRSSSKASEFHFARQAFREQDEIRTKSTLVVVPSAQLLENWESEIESHFFHGVLRHVRFHGQSRPKEAEALQKYDIVLTTYATLAADHGGQGLMYRMEWYRIVLDEAHWIRNSSSKQFKAAAELNSRRRWCLSGTPIQNRLDDLASLAQFLRIHPVSSKDLFQKYIFAPLANTTPNSKPLRAYMEAYCLRRTESCLSLPANRELAKQDVRRMSTVPFNYCANMFPDFFPSSIVFSYWKTTLRVLARLLTLAGISYIQVDGETSYADRSENLKAFREDPSLLVILMTIETGAVGQVH</sequence>
<dbReference type="InterPro" id="IPR038718">
    <property type="entry name" value="SNF2-like_sf"/>
</dbReference>
<protein>
    <recommendedName>
        <fullName evidence="4">Helicase ATP-binding domain-containing protein</fullName>
    </recommendedName>
</protein>
<evidence type="ECO:0000259" key="4">
    <source>
        <dbReference type="PROSITE" id="PS51192"/>
    </source>
</evidence>
<keyword evidence="6" id="KW-1185">Reference proteome</keyword>
<dbReference type="GO" id="GO:0006281">
    <property type="term" value="P:DNA repair"/>
    <property type="evidence" value="ECO:0007669"/>
    <property type="project" value="TreeGrafter"/>
</dbReference>
<dbReference type="GO" id="GO:0008094">
    <property type="term" value="F:ATP-dependent activity, acting on DNA"/>
    <property type="evidence" value="ECO:0007669"/>
    <property type="project" value="TreeGrafter"/>
</dbReference>
<dbReference type="Gene3D" id="3.40.50.300">
    <property type="entry name" value="P-loop containing nucleotide triphosphate hydrolases"/>
    <property type="match status" value="1"/>
</dbReference>
<dbReference type="CDD" id="cd18793">
    <property type="entry name" value="SF2_C_SNF"/>
    <property type="match status" value="1"/>
</dbReference>
<organism evidence="5 6">
    <name type="scientific">Phomopsis amygdali</name>
    <name type="common">Fusicoccum amygdali</name>
    <dbReference type="NCBI Taxonomy" id="1214568"/>
    <lineage>
        <taxon>Eukaryota</taxon>
        <taxon>Fungi</taxon>
        <taxon>Dikarya</taxon>
        <taxon>Ascomycota</taxon>
        <taxon>Pezizomycotina</taxon>
        <taxon>Sordariomycetes</taxon>
        <taxon>Sordariomycetidae</taxon>
        <taxon>Diaporthales</taxon>
        <taxon>Diaporthaceae</taxon>
        <taxon>Diaporthe</taxon>
    </lineage>
</organism>
<reference evidence="5" key="1">
    <citation type="submission" date="2023-06" db="EMBL/GenBank/DDBJ databases">
        <authorList>
            <person name="Noh H."/>
        </authorList>
    </citation>
    <scope>NUCLEOTIDE SEQUENCE</scope>
    <source>
        <strain evidence="5">DUCC20226</strain>
    </source>
</reference>
<evidence type="ECO:0000256" key="3">
    <source>
        <dbReference type="ARBA" id="ARBA00022840"/>
    </source>
</evidence>
<proteinExistence type="predicted"/>
<evidence type="ECO:0000256" key="1">
    <source>
        <dbReference type="ARBA" id="ARBA00022741"/>
    </source>
</evidence>
<dbReference type="PANTHER" id="PTHR45626">
    <property type="entry name" value="TRANSCRIPTION TERMINATION FACTOR 2-RELATED"/>
    <property type="match status" value="1"/>
</dbReference>
<dbReference type="InterPro" id="IPR014001">
    <property type="entry name" value="Helicase_ATP-bd"/>
</dbReference>
<dbReference type="Proteomes" id="UP001265746">
    <property type="component" value="Unassembled WGS sequence"/>
</dbReference>
<dbReference type="SUPFAM" id="SSF52540">
    <property type="entry name" value="P-loop containing nucleoside triphosphate hydrolases"/>
    <property type="match status" value="2"/>
</dbReference>
<dbReference type="InterPro" id="IPR049730">
    <property type="entry name" value="SNF2/RAD54-like_C"/>
</dbReference>
<evidence type="ECO:0000313" key="6">
    <source>
        <dbReference type="Proteomes" id="UP001265746"/>
    </source>
</evidence>
<accession>A0AAD9SN06</accession>
<dbReference type="GO" id="GO:0016787">
    <property type="term" value="F:hydrolase activity"/>
    <property type="evidence" value="ECO:0007669"/>
    <property type="project" value="UniProtKB-KW"/>
</dbReference>
<dbReference type="GO" id="GO:0005524">
    <property type="term" value="F:ATP binding"/>
    <property type="evidence" value="ECO:0007669"/>
    <property type="project" value="UniProtKB-KW"/>
</dbReference>
<dbReference type="PROSITE" id="PS51192">
    <property type="entry name" value="HELICASE_ATP_BIND_1"/>
    <property type="match status" value="1"/>
</dbReference>
<keyword evidence="3" id="KW-0067">ATP-binding</keyword>
<dbReference type="Pfam" id="PF00176">
    <property type="entry name" value="SNF2-rel_dom"/>
    <property type="match status" value="1"/>
</dbReference>
<evidence type="ECO:0000256" key="2">
    <source>
        <dbReference type="ARBA" id="ARBA00022801"/>
    </source>
</evidence>
<keyword evidence="1" id="KW-0547">Nucleotide-binding</keyword>
<dbReference type="EMBL" id="JAUJFL010000002">
    <property type="protein sequence ID" value="KAK2611539.1"/>
    <property type="molecule type" value="Genomic_DNA"/>
</dbReference>
<feature type="domain" description="Helicase ATP-binding" evidence="4">
    <location>
        <begin position="313"/>
        <end position="494"/>
    </location>
</feature>
<dbReference type="GO" id="GO:0005634">
    <property type="term" value="C:nucleus"/>
    <property type="evidence" value="ECO:0007669"/>
    <property type="project" value="TreeGrafter"/>
</dbReference>
<keyword evidence="2" id="KW-0378">Hydrolase</keyword>
<dbReference type="AlphaFoldDB" id="A0AAD9SN06"/>
<dbReference type="PANTHER" id="PTHR45626:SF22">
    <property type="entry name" value="DNA REPAIR PROTEIN RAD5"/>
    <property type="match status" value="1"/>
</dbReference>